<dbReference type="Proteomes" id="UP000799118">
    <property type="component" value="Unassembled WGS sequence"/>
</dbReference>
<gene>
    <name evidence="1" type="ORF">BT96DRAFT_1005106</name>
</gene>
<sequence>MRCFMAVKPSFMSKPLEASPQCQPQHELQKGELYGFLDKQSPITTIPSSYKENCQFACNAELASCECGCCDYLVYLHCLLLSASESIIKGFTPGPARNCQILQILRAGHCPNFNNYICVHHPDLREQHKAALAIVHDSREGMAIVESNAIIYKELLRKDREDEMQDVDEEISPVSA</sequence>
<dbReference type="AlphaFoldDB" id="A0A6A4GQJ3"/>
<accession>A0A6A4GQJ3</accession>
<reference evidence="1" key="1">
    <citation type="journal article" date="2019" name="Environ. Microbiol.">
        <title>Fungal ecological strategies reflected in gene transcription - a case study of two litter decomposers.</title>
        <authorList>
            <person name="Barbi F."/>
            <person name="Kohler A."/>
            <person name="Barry K."/>
            <person name="Baskaran P."/>
            <person name="Daum C."/>
            <person name="Fauchery L."/>
            <person name="Ihrmark K."/>
            <person name="Kuo A."/>
            <person name="LaButti K."/>
            <person name="Lipzen A."/>
            <person name="Morin E."/>
            <person name="Grigoriev I.V."/>
            <person name="Henrissat B."/>
            <person name="Lindahl B."/>
            <person name="Martin F."/>
        </authorList>
    </citation>
    <scope>NUCLEOTIDE SEQUENCE</scope>
    <source>
        <strain evidence="1">JB14</strain>
    </source>
</reference>
<name>A0A6A4GQJ3_9AGAR</name>
<evidence type="ECO:0000313" key="2">
    <source>
        <dbReference type="Proteomes" id="UP000799118"/>
    </source>
</evidence>
<proteinExistence type="predicted"/>
<dbReference type="EMBL" id="ML769800">
    <property type="protein sequence ID" value="KAE9387444.1"/>
    <property type="molecule type" value="Genomic_DNA"/>
</dbReference>
<keyword evidence="2" id="KW-1185">Reference proteome</keyword>
<protein>
    <submittedName>
        <fullName evidence="1">Uncharacterized protein</fullName>
    </submittedName>
</protein>
<evidence type="ECO:0000313" key="1">
    <source>
        <dbReference type="EMBL" id="KAE9387444.1"/>
    </source>
</evidence>
<organism evidence="1 2">
    <name type="scientific">Gymnopus androsaceus JB14</name>
    <dbReference type="NCBI Taxonomy" id="1447944"/>
    <lineage>
        <taxon>Eukaryota</taxon>
        <taxon>Fungi</taxon>
        <taxon>Dikarya</taxon>
        <taxon>Basidiomycota</taxon>
        <taxon>Agaricomycotina</taxon>
        <taxon>Agaricomycetes</taxon>
        <taxon>Agaricomycetidae</taxon>
        <taxon>Agaricales</taxon>
        <taxon>Marasmiineae</taxon>
        <taxon>Omphalotaceae</taxon>
        <taxon>Gymnopus</taxon>
    </lineage>
</organism>